<keyword evidence="4 10" id="KW-0479">Metal-binding</keyword>
<evidence type="ECO:0000256" key="1">
    <source>
        <dbReference type="ARBA" id="ARBA00000900"/>
    </source>
</evidence>
<feature type="region of interest" description="Disordered" evidence="11">
    <location>
        <begin position="948"/>
        <end position="973"/>
    </location>
</feature>
<dbReference type="Pfam" id="PF18995">
    <property type="entry name" value="PRT6_C"/>
    <property type="match status" value="1"/>
</dbReference>
<dbReference type="Gene3D" id="2.10.110.30">
    <property type="match status" value="1"/>
</dbReference>
<dbReference type="InterPro" id="IPR003769">
    <property type="entry name" value="ClpS_core"/>
</dbReference>
<dbReference type="InterPro" id="IPR039164">
    <property type="entry name" value="UBR1-like"/>
</dbReference>
<dbReference type="PROSITE" id="PS51157">
    <property type="entry name" value="ZF_UBR"/>
    <property type="match status" value="1"/>
</dbReference>
<dbReference type="InterPro" id="IPR044046">
    <property type="entry name" value="E3_ligase_UBR-like_C"/>
</dbReference>
<evidence type="ECO:0000313" key="13">
    <source>
        <dbReference type="Ensembl" id="ENSSAUP00010033784.1"/>
    </source>
</evidence>
<dbReference type="InterPro" id="IPR014719">
    <property type="entry name" value="Ribosomal_bL12_C/ClpS-like"/>
</dbReference>
<comment type="similarity">
    <text evidence="8 10">Belongs to the E3 ubiquitin-protein ligase UBR1-like family.</text>
</comment>
<evidence type="ECO:0000256" key="6">
    <source>
        <dbReference type="ARBA" id="ARBA00022786"/>
    </source>
</evidence>
<dbReference type="GO" id="GO:0061630">
    <property type="term" value="F:ubiquitin protein ligase activity"/>
    <property type="evidence" value="ECO:0007669"/>
    <property type="project" value="UniProtKB-UniRule"/>
</dbReference>
<dbReference type="Ensembl" id="ENSSAUT00010035594.1">
    <property type="protein sequence ID" value="ENSSAUP00010033784.1"/>
    <property type="gene ID" value="ENSSAUG00010014302.1"/>
</dbReference>
<evidence type="ECO:0000256" key="3">
    <source>
        <dbReference type="ARBA" id="ARBA00022679"/>
    </source>
</evidence>
<reference evidence="13" key="2">
    <citation type="submission" date="2025-08" db="UniProtKB">
        <authorList>
            <consortium name="Ensembl"/>
        </authorList>
    </citation>
    <scope>IDENTIFICATION</scope>
</reference>
<dbReference type="InterPro" id="IPR036390">
    <property type="entry name" value="WH_DNA-bd_sf"/>
</dbReference>
<evidence type="ECO:0000259" key="12">
    <source>
        <dbReference type="PROSITE" id="PS51157"/>
    </source>
</evidence>
<dbReference type="CDD" id="cd19678">
    <property type="entry name" value="UBR-box_UBR1"/>
    <property type="match status" value="1"/>
</dbReference>
<evidence type="ECO:0000256" key="7">
    <source>
        <dbReference type="ARBA" id="ARBA00022833"/>
    </source>
</evidence>
<reference evidence="13" key="3">
    <citation type="submission" date="2025-09" db="UniProtKB">
        <authorList>
            <consortium name="Ensembl"/>
        </authorList>
    </citation>
    <scope>IDENTIFICATION</scope>
</reference>
<dbReference type="Gene3D" id="3.30.1390.10">
    <property type="match status" value="1"/>
</dbReference>
<feature type="domain" description="UBR-type" evidence="12">
    <location>
        <begin position="80"/>
        <end position="151"/>
    </location>
</feature>
<dbReference type="InterPro" id="IPR003126">
    <property type="entry name" value="Znf_UBR"/>
</dbReference>
<keyword evidence="7 10" id="KW-0862">Zinc</keyword>
<organism evidence="13 14">
    <name type="scientific">Sparus aurata</name>
    <name type="common">Gilthead sea bream</name>
    <dbReference type="NCBI Taxonomy" id="8175"/>
    <lineage>
        <taxon>Eukaryota</taxon>
        <taxon>Metazoa</taxon>
        <taxon>Chordata</taxon>
        <taxon>Craniata</taxon>
        <taxon>Vertebrata</taxon>
        <taxon>Euteleostomi</taxon>
        <taxon>Actinopterygii</taxon>
        <taxon>Neopterygii</taxon>
        <taxon>Teleostei</taxon>
        <taxon>Neoteleostei</taxon>
        <taxon>Acanthomorphata</taxon>
        <taxon>Eupercaria</taxon>
        <taxon>Spariformes</taxon>
        <taxon>Sparidae</taxon>
        <taxon>Sparus</taxon>
    </lineage>
</organism>
<dbReference type="Pfam" id="PF02207">
    <property type="entry name" value="zf-UBR"/>
    <property type="match status" value="1"/>
</dbReference>
<gene>
    <name evidence="13" type="primary">UBR1</name>
</gene>
<dbReference type="Proteomes" id="UP000472265">
    <property type="component" value="Chromosome 16"/>
</dbReference>
<dbReference type="FunFam" id="2.10.110.30:FF:000001">
    <property type="entry name" value="E3 ubiquitin-protein ligase UBR2 isoform 1"/>
    <property type="match status" value="1"/>
</dbReference>
<dbReference type="Pfam" id="PF02617">
    <property type="entry name" value="ClpS"/>
    <property type="match status" value="1"/>
</dbReference>
<dbReference type="SMART" id="SM00396">
    <property type="entry name" value="ZnF_UBR1"/>
    <property type="match status" value="1"/>
</dbReference>
<name>A0A671W585_SPAAU</name>
<dbReference type="PANTHER" id="PTHR21497:SF27">
    <property type="entry name" value="E3 UBIQUITIN-PROTEIN LIGASE UBR1"/>
    <property type="match status" value="1"/>
</dbReference>
<reference evidence="13" key="1">
    <citation type="submission" date="2021-04" db="EMBL/GenBank/DDBJ databases">
        <authorList>
            <consortium name="Wellcome Sanger Institute Data Sharing"/>
        </authorList>
    </citation>
    <scope>NUCLEOTIDE SEQUENCE [LARGE SCALE GENOMIC DNA]</scope>
</reference>
<dbReference type="PANTHER" id="PTHR21497">
    <property type="entry name" value="UBIQUITIN LIGASE E3 ALPHA-RELATED"/>
    <property type="match status" value="1"/>
</dbReference>
<dbReference type="GO" id="GO:0005737">
    <property type="term" value="C:cytoplasm"/>
    <property type="evidence" value="ECO:0007669"/>
    <property type="project" value="TreeGrafter"/>
</dbReference>
<dbReference type="GO" id="GO:0071596">
    <property type="term" value="P:ubiquitin-dependent protein catabolic process via the N-end rule pathway"/>
    <property type="evidence" value="ECO:0007669"/>
    <property type="project" value="UniProtKB-UniRule"/>
</dbReference>
<sequence>MTLFPFVPQEWLEAADSRAELLRYLKEQVPQIFCLKTEHSPQEEEELMQSRLFHPLECFLFGEDPQEGLEKLKQACTSSQLCGRVFKEGETVYSCRDCAIDPTCIMCMDCFQDSVHKSHRYKMHASSGGGFCDCGDEEAWKIGPCCSKHDPGAATPEIYERAEKLFRGLLHYVTELLVWEENSELSAELQPRTKDNAYYCVLYNDEHHSYDHVIYTLQRSVNCNEAEAQTHTGRRAVKRGTLRSCQQAKDLIRHISLQPLRVEILHAAVMAHQTFALRLGSWFQKIIGYSVGFRQAFCQVALESDPDSDQPCLISSLMLHDARMFKGARKIVHELIFSSMLMETEFKRLFAIEFTKHFKQLQKDFINDDHERSISITALSVQIFTVPTLARQLIKEANVIKVIVDTVMELLQEHLDVNNRFFFLGYNSDKFSRIQVIFHDLRYILISKPSIWTDELRTQFIEGFKVFLGLLKCMQGMEEVKRQFGQHIAVEPEWEAGFSLQIQLRHILAMFQDWCSSDDELLLLGFKECHKVLMECNNQPFHREATDYYMCKHILHVRPYKVSQQPVSIHLPISRLLAAVNLPLCTLSPPEHPLRCVVLAAQVSAEMWRRNGLSLVSQVYYYQDVKCRDEMYDKDILMLQVGAASKMDANHFLMLILLRFELFDYFNGSCSSKDQVSNTITQEKNNLDELIQWNRLTEEMLYLLIVIVGERYVPGVSQVTKEDVTMREVIHLLCIEPMAHSSLVKGLPENESHETGLEAVITKVATFKKPGVSGHGLYEVRKERLVEFNPFFYHYSRSQHSKAEESQKKRRTQESNDKALRPPVPPAFCPAFSSIVRLLCCDIIIHILRRVLQRAAEDRATHWTEAMIQRALHLIGQALIEEKIQLEDSTVEEVTFDFKIGSEHGKSVFLLLSKIKSVPSLEAQKDMVKWVLQMFEIVKCLREKSSPTASMSVEATKPEESAQDKEKAERKRKAEAAKLHRQKIMAQMSAMQKNFIESNKMLYDNMPESGTQGEPVIAHMELCVAVGPHRGSTPADREVLTCILCQEEQEVAAQAQAMVLTACVQRSTVLTQCRGKIPTRTSYPLFMPPELAVGTHTGSCGHVMHATCWQKYFEAVQNTTRNRLHAELIIDLENGEYLCPLCKSLCNTVVPLIPLEPLMFNYENAEIIGQHLTLPRWIQILSARVKGLKSVTQDNGKKTTVQCHRKRHFSMKFSDSIVEMLVVCATTVHRVGLQTAPNELCPRVPLMAWNTCAFTIQAIENILQEEDKPLFGSLQNRQVGCHMPLCPFTLWSYVRPLSPVLIPVLSRKNTPSLLEVDFFHLLVGLVLSIPSLYQEEAVDLQPSTVSSAYNHLHILHLVTMAHMLQILLTSPGTNGKCGEETEETRAAAELLTTVSQHTGRYKCFLSTFLKRVKRGIEPFLRCAALFFNCLTGVHPPEELFSAMEELCRYLALPSDLFQLFQEHRDPVTPLLQRWCGSPAVTKALNGKMQTVRYPRRRNRLIDLPEDYSALLNQACHFQCPKSTDDERKHPTLCLFCGAMLCSQSSCCLSQLDGEDVGACTAHAATCGAGVGMFLRIRECEIVLMASKTRGSTYPAPYLDDYGETDPHLVRGNPLHLCPERYRKLNQLWQQHCILEEIARSLEVVNVMFAFEWQML</sequence>
<dbReference type="InterPro" id="IPR055194">
    <property type="entry name" value="UBR1-like_WH"/>
</dbReference>
<dbReference type="SUPFAM" id="SSF54736">
    <property type="entry name" value="ClpS-like"/>
    <property type="match status" value="1"/>
</dbReference>
<feature type="zinc finger region" description="UBR-type" evidence="9">
    <location>
        <begin position="80"/>
        <end position="151"/>
    </location>
</feature>
<dbReference type="UniPathway" id="UPA00143"/>
<evidence type="ECO:0000256" key="11">
    <source>
        <dbReference type="SAM" id="MobiDB-lite"/>
    </source>
</evidence>
<feature type="region of interest" description="Disordered" evidence="11">
    <location>
        <begin position="799"/>
        <end position="820"/>
    </location>
</feature>
<comment type="function">
    <text evidence="10">Ubiquitin ligase protein which is a component of the N-end rule pathway. Recognizes and binds to proteins bearing specific N-terminal residues that are destabilizing according to the N-end rule, leading to their ubiquitination and subsequent degradation.</text>
</comment>
<evidence type="ECO:0000256" key="9">
    <source>
        <dbReference type="PROSITE-ProRule" id="PRU00508"/>
    </source>
</evidence>
<dbReference type="GO" id="GO:0016567">
    <property type="term" value="P:protein ubiquitination"/>
    <property type="evidence" value="ECO:0007669"/>
    <property type="project" value="UniProtKB-UniRule"/>
</dbReference>
<dbReference type="Pfam" id="PF22960">
    <property type="entry name" value="WHD_UBR1"/>
    <property type="match status" value="1"/>
</dbReference>
<keyword evidence="5 10" id="KW-0863">Zinc-finger</keyword>
<dbReference type="GO" id="GO:0000151">
    <property type="term" value="C:ubiquitin ligase complex"/>
    <property type="evidence" value="ECO:0007669"/>
    <property type="project" value="TreeGrafter"/>
</dbReference>
<feature type="compositionally biased region" description="Basic and acidic residues" evidence="11">
    <location>
        <begin position="956"/>
        <end position="973"/>
    </location>
</feature>
<evidence type="ECO:0000313" key="14">
    <source>
        <dbReference type="Proteomes" id="UP000472265"/>
    </source>
</evidence>
<feature type="compositionally biased region" description="Basic and acidic residues" evidence="11">
    <location>
        <begin position="801"/>
        <end position="820"/>
    </location>
</feature>
<dbReference type="EC" id="2.3.2.27" evidence="10"/>
<evidence type="ECO:0000256" key="4">
    <source>
        <dbReference type="ARBA" id="ARBA00022723"/>
    </source>
</evidence>
<evidence type="ECO:0000256" key="2">
    <source>
        <dbReference type="ARBA" id="ARBA00004906"/>
    </source>
</evidence>
<dbReference type="SUPFAM" id="SSF46785">
    <property type="entry name" value="Winged helix' DNA-binding domain"/>
    <property type="match status" value="1"/>
</dbReference>
<accession>A0A671W585</accession>
<proteinExistence type="inferred from homology"/>
<evidence type="ECO:0000256" key="5">
    <source>
        <dbReference type="ARBA" id="ARBA00022771"/>
    </source>
</evidence>
<dbReference type="InterPro" id="IPR047507">
    <property type="entry name" value="UBR-box_UBR1"/>
</dbReference>
<protein>
    <recommendedName>
        <fullName evidence="10">E3 ubiquitin-protein ligase</fullName>
        <ecNumber evidence="10">2.3.2.27</ecNumber>
    </recommendedName>
</protein>
<dbReference type="GeneTree" id="ENSGT00950000183075"/>
<dbReference type="GO" id="GO:0008270">
    <property type="term" value="F:zinc ion binding"/>
    <property type="evidence" value="ECO:0007669"/>
    <property type="project" value="UniProtKB-UniRule"/>
</dbReference>
<keyword evidence="14" id="KW-1185">Reference proteome</keyword>
<evidence type="ECO:0000256" key="10">
    <source>
        <dbReference type="RuleBase" id="RU366018"/>
    </source>
</evidence>
<comment type="pathway">
    <text evidence="2 10">Protein modification; protein ubiquitination.</text>
</comment>
<keyword evidence="3 10" id="KW-0808">Transferase</keyword>
<keyword evidence="6 10" id="KW-0833">Ubl conjugation pathway</keyword>
<evidence type="ECO:0000256" key="8">
    <source>
        <dbReference type="ARBA" id="ARBA00046341"/>
    </source>
</evidence>
<comment type="catalytic activity">
    <reaction evidence="1 10">
        <text>S-ubiquitinyl-[E2 ubiquitin-conjugating enzyme]-L-cysteine + [acceptor protein]-L-lysine = [E2 ubiquitin-conjugating enzyme]-L-cysteine + N(6)-ubiquitinyl-[acceptor protein]-L-lysine.</text>
        <dbReference type="EC" id="2.3.2.27"/>
    </reaction>
</comment>